<evidence type="ECO:0000313" key="1">
    <source>
        <dbReference type="EMBL" id="KGJ71293.1"/>
    </source>
</evidence>
<dbReference type="RefSeq" id="WP_011090380.1">
    <property type="nucleotide sequence ID" value="NZ_ADOU02000004.1"/>
</dbReference>
<organism evidence="1 2">
    <name type="scientific">Bradyrhizobium diazoefficiens SEMIA 5080</name>
    <dbReference type="NCBI Taxonomy" id="754504"/>
    <lineage>
        <taxon>Bacteria</taxon>
        <taxon>Pseudomonadati</taxon>
        <taxon>Pseudomonadota</taxon>
        <taxon>Alphaproteobacteria</taxon>
        <taxon>Hyphomicrobiales</taxon>
        <taxon>Nitrobacteraceae</taxon>
        <taxon>Bradyrhizobium</taxon>
    </lineage>
</organism>
<gene>
    <name evidence="1" type="ORF">BJA5080_07818</name>
</gene>
<reference evidence="1 2" key="1">
    <citation type="journal article" date="2014" name="BMC Genomics">
        <title>Comparative genomics of Bradyrhizobium japonicum CPAC 15 and Bradyrhizobium diazoefficiens CPAC 7: elite model strains for understanding symbiotic performance with soybean.</title>
        <authorList>
            <person name="Siqueira A.F."/>
            <person name="Ormeno-Orrillo E."/>
            <person name="Souza R.C."/>
            <person name="Rodrigues E.P."/>
            <person name="Almeida L.G."/>
            <person name="Barcellos F.G."/>
            <person name="Batista J.S."/>
            <person name="Nakatami A.S."/>
            <person name="Martinez-Romero E."/>
            <person name="Vasconcelos A.T."/>
            <person name="Hungria M."/>
        </authorList>
    </citation>
    <scope>NUCLEOTIDE SEQUENCE [LARGE SCALE GENOMIC DNA]</scope>
    <source>
        <strain evidence="1 2">SEMIA 5080</strain>
    </source>
</reference>
<dbReference type="AlphaFoldDB" id="A0A837CSN0"/>
<protein>
    <submittedName>
        <fullName evidence="1">Uncharacterized protein</fullName>
    </submittedName>
</protein>
<sequence>MLRKVIEREDGSRSRLFLGAFVLLTALIYGVLSYHYPNRALDRVAEKVTRERYRRNETWRDAIGTSILARTRSKSAALYRIVVEAYRLFSKISGRAIGQPATSRWTAQPKFHVQGDLIVKHPSSSSNNHGVPYVAVTFPSPATTLREMRGSIIKDADKTEVRTAITSMVKAARWIFRPLRETLTTTTNRFAGDVRAHPGMA</sequence>
<dbReference type="GeneID" id="46494608"/>
<accession>A0A837CSN0</accession>
<dbReference type="EMBL" id="ADOU02000004">
    <property type="protein sequence ID" value="KGJ71293.1"/>
    <property type="molecule type" value="Genomic_DNA"/>
</dbReference>
<dbReference type="Proteomes" id="UP000024900">
    <property type="component" value="Unassembled WGS sequence"/>
</dbReference>
<comment type="caution">
    <text evidence="1">The sequence shown here is derived from an EMBL/GenBank/DDBJ whole genome shotgun (WGS) entry which is preliminary data.</text>
</comment>
<evidence type="ECO:0000313" key="2">
    <source>
        <dbReference type="Proteomes" id="UP000024900"/>
    </source>
</evidence>
<proteinExistence type="predicted"/>
<name>A0A837CSN0_9BRAD</name>